<feature type="signal peptide" evidence="2">
    <location>
        <begin position="1"/>
        <end position="19"/>
    </location>
</feature>
<reference evidence="3" key="1">
    <citation type="submission" date="2021-06" db="EMBL/GenBank/DDBJ databases">
        <authorList>
            <person name="Hodson N. C."/>
            <person name="Mongue J. A."/>
            <person name="Jaron S. K."/>
        </authorList>
    </citation>
    <scope>NUCLEOTIDE SEQUENCE</scope>
</reference>
<feature type="region of interest" description="Disordered" evidence="1">
    <location>
        <begin position="20"/>
        <end position="66"/>
    </location>
</feature>
<proteinExistence type="predicted"/>
<comment type="caution">
    <text evidence="3">The sequence shown here is derived from an EMBL/GenBank/DDBJ whole genome shotgun (WGS) entry which is preliminary data.</text>
</comment>
<organism evidence="3 4">
    <name type="scientific">Allacma fusca</name>
    <dbReference type="NCBI Taxonomy" id="39272"/>
    <lineage>
        <taxon>Eukaryota</taxon>
        <taxon>Metazoa</taxon>
        <taxon>Ecdysozoa</taxon>
        <taxon>Arthropoda</taxon>
        <taxon>Hexapoda</taxon>
        <taxon>Collembola</taxon>
        <taxon>Symphypleona</taxon>
        <taxon>Sminthuridae</taxon>
        <taxon>Allacma</taxon>
    </lineage>
</organism>
<feature type="non-terminal residue" evidence="3">
    <location>
        <position position="1"/>
    </location>
</feature>
<evidence type="ECO:0000256" key="2">
    <source>
        <dbReference type="SAM" id="SignalP"/>
    </source>
</evidence>
<evidence type="ECO:0000256" key="1">
    <source>
        <dbReference type="SAM" id="MobiDB-lite"/>
    </source>
</evidence>
<keyword evidence="2" id="KW-0732">Signal</keyword>
<dbReference type="Proteomes" id="UP000708208">
    <property type="component" value="Unassembled WGS sequence"/>
</dbReference>
<sequence>MSKSLFLVVLALVVLSALSASPDDESGEGPKLGKRHGRKCMGASSKPSRIRLRADQECQRQYHSRA</sequence>
<feature type="chain" id="PRO_5035211452" evidence="2">
    <location>
        <begin position="20"/>
        <end position="66"/>
    </location>
</feature>
<dbReference type="AlphaFoldDB" id="A0A8J2PGN2"/>
<evidence type="ECO:0000313" key="3">
    <source>
        <dbReference type="EMBL" id="CAG7821503.1"/>
    </source>
</evidence>
<gene>
    <name evidence="3" type="ORF">AFUS01_LOCUS31837</name>
</gene>
<accession>A0A8J2PGN2</accession>
<protein>
    <submittedName>
        <fullName evidence="3">Uncharacterized protein</fullName>
    </submittedName>
</protein>
<keyword evidence="4" id="KW-1185">Reference proteome</keyword>
<evidence type="ECO:0000313" key="4">
    <source>
        <dbReference type="Proteomes" id="UP000708208"/>
    </source>
</evidence>
<dbReference type="EMBL" id="CAJVCH010513060">
    <property type="protein sequence ID" value="CAG7821503.1"/>
    <property type="molecule type" value="Genomic_DNA"/>
</dbReference>
<name>A0A8J2PGN2_9HEXA</name>